<evidence type="ECO:0000313" key="1">
    <source>
        <dbReference type="EMBL" id="TGD22892.1"/>
    </source>
</evidence>
<dbReference type="OrthoDB" id="2332707at2"/>
<sequence length="70" mass="7863">MLSREISLNALAFSERPILKTIPVFGIGFKLRPQRSSVSQNCCGRRHHTSTSKENYATPIISKITSFIVK</sequence>
<dbReference type="Proteomes" id="UP000298021">
    <property type="component" value="Unassembled WGS sequence"/>
</dbReference>
<comment type="caution">
    <text evidence="1">The sequence shown here is derived from an EMBL/GenBank/DDBJ whole genome shotgun (WGS) entry which is preliminary data.</text>
</comment>
<accession>A0A4Z0JIS6</accession>
<gene>
    <name evidence="1" type="ORF">EGT49_07480</name>
</gene>
<name>A0A4Z0JIS6_9LACO</name>
<protein>
    <submittedName>
        <fullName evidence="1">Uncharacterized protein</fullName>
    </submittedName>
</protein>
<reference evidence="1 2" key="1">
    <citation type="submission" date="2018-10" db="EMBL/GenBank/DDBJ databases">
        <title>Lactobacillus sp. R7 and Lactobacillus sp. R19 isolated from fermented mustard green product of Taiwan.</title>
        <authorList>
            <person name="Lin S.-T."/>
        </authorList>
    </citation>
    <scope>NUCLEOTIDE SEQUENCE [LARGE SCALE GENOMIC DNA]</scope>
    <source>
        <strain evidence="1 2">BCRC 81127</strain>
    </source>
</reference>
<dbReference type="EMBL" id="RKLY01000017">
    <property type="protein sequence ID" value="TGD22892.1"/>
    <property type="molecule type" value="Genomic_DNA"/>
</dbReference>
<dbReference type="AlphaFoldDB" id="A0A4Z0JIS6"/>
<proteinExistence type="predicted"/>
<evidence type="ECO:0000313" key="2">
    <source>
        <dbReference type="Proteomes" id="UP000298021"/>
    </source>
</evidence>
<keyword evidence="2" id="KW-1185">Reference proteome</keyword>
<organism evidence="1 2">
    <name type="scientific">Companilactobacillus suantsaicola</name>
    <dbReference type="NCBI Taxonomy" id="2487723"/>
    <lineage>
        <taxon>Bacteria</taxon>
        <taxon>Bacillati</taxon>
        <taxon>Bacillota</taxon>
        <taxon>Bacilli</taxon>
        <taxon>Lactobacillales</taxon>
        <taxon>Lactobacillaceae</taxon>
        <taxon>Companilactobacillus</taxon>
    </lineage>
</organism>